<accession>A0ACC4BH50</accession>
<reference evidence="1 2" key="1">
    <citation type="journal article" date="2024" name="Plant Biotechnol. J.">
        <title>Genome and CRISPR/Cas9 system of a widespread forest tree (Populus alba) in the world.</title>
        <authorList>
            <person name="Liu Y.J."/>
            <person name="Jiang P.F."/>
            <person name="Han X.M."/>
            <person name="Li X.Y."/>
            <person name="Wang H.M."/>
            <person name="Wang Y.J."/>
            <person name="Wang X.X."/>
            <person name="Zeng Q.Y."/>
        </authorList>
    </citation>
    <scope>NUCLEOTIDE SEQUENCE [LARGE SCALE GENOMIC DNA]</scope>
    <source>
        <strain evidence="2">cv. PAL-ZL1</strain>
    </source>
</reference>
<evidence type="ECO:0000313" key="1">
    <source>
        <dbReference type="EMBL" id="KAL3577910.1"/>
    </source>
</evidence>
<proteinExistence type="predicted"/>
<dbReference type="Proteomes" id="UP000309997">
    <property type="component" value="Unassembled WGS sequence"/>
</dbReference>
<gene>
    <name evidence="1" type="ORF">D5086_019414</name>
</gene>
<evidence type="ECO:0000313" key="2">
    <source>
        <dbReference type="Proteomes" id="UP000309997"/>
    </source>
</evidence>
<keyword evidence="2" id="KW-1185">Reference proteome</keyword>
<name>A0ACC4BH50_POPAL</name>
<sequence>MVIGFGRIGRLVARVALQRDDVELVAINDPFITTDYMTYMFKYDTVHGRWKHSELKVKDEKTLLFGEKAVAVFGIRNPEEIPWAKAGAEFVVESTGVFTDKDKAAAHLKGGAKKVVISAPSKDAPMFVVGVNEKQYTPDLDIVSNASCTTNCLAPLAKVIHDRFGIVEGLMTTVHAITATQKTVDGPSMKDWRGGRAASFNIIPSSTGAAKAVGKVLPALNGKLTGMSFRVPTVDVSVVDLTVRLEKKATYEAIKSAIKEESENNLKGILGYVEEDVVSTDFIGDSRSSIFDAKAGIALNDNFVKLVSWYDNEWGYRYISSFLSRFIASMVPLQLSPPKADDIQSHELKLQAKIEVNVLALRIASSSNTTDQRRSSPAEASSGVASGSALHFFGRANYCSLAVSSSSSSSCVSPPQLPSVLTSTTVFDYQDNCLDSRNQSTVNLVAAKARVGSSPDEILLSLAHEQVCDNIEVSNDLVDKLLLRFKDDWKSALGVFRWAGLRPGYKHRPEAYDMMVDILGKMKQMDQMRELLEEMNRNHLVTLNTVGKAMRRFSGAGKWEDAVKMFDELGTFGLEKNTESMNLLLDTLCKEGKVEQARAIFLELKSHILPNAHTFNIFIHGWCKANLVDEAHWTLQEMKGHAFRPCVISYSTIILFYCRQYNFSKVYELLDEMEVQGCPPNVVTYTTIIVFLAKSQNTEEALQLTQRMKSAGCKPDTPFFNSLIYILGRAGRFQEAVDVFEKEMPNAGVSHDTSSYNSMIAMLCHHGHVSKALSLLREMETSALFKLDGQTFYPLLKSCLRTGDMNLLSQLLDDMVKKHQLSLDRSAYALLIHGLCRANKCEWAYHLFEEMISKDIVPKYRTCHMLLEEVKLKNWRKHHIILSVCSDNPKEFSDELVTSVKIPAQSTLVSEMQDFREFDTRKQRYDHFCVNAVVEISLSRDRWNS</sequence>
<protein>
    <submittedName>
        <fullName evidence="1">Uncharacterized protein</fullName>
    </submittedName>
</protein>
<comment type="caution">
    <text evidence="1">The sequence shown here is derived from an EMBL/GenBank/DDBJ whole genome shotgun (WGS) entry which is preliminary data.</text>
</comment>
<dbReference type="EMBL" id="RCHU02000010">
    <property type="protein sequence ID" value="KAL3577910.1"/>
    <property type="molecule type" value="Genomic_DNA"/>
</dbReference>
<organism evidence="1 2">
    <name type="scientific">Populus alba</name>
    <name type="common">White poplar</name>
    <dbReference type="NCBI Taxonomy" id="43335"/>
    <lineage>
        <taxon>Eukaryota</taxon>
        <taxon>Viridiplantae</taxon>
        <taxon>Streptophyta</taxon>
        <taxon>Embryophyta</taxon>
        <taxon>Tracheophyta</taxon>
        <taxon>Spermatophyta</taxon>
        <taxon>Magnoliopsida</taxon>
        <taxon>eudicotyledons</taxon>
        <taxon>Gunneridae</taxon>
        <taxon>Pentapetalae</taxon>
        <taxon>rosids</taxon>
        <taxon>fabids</taxon>
        <taxon>Malpighiales</taxon>
        <taxon>Salicaceae</taxon>
        <taxon>Saliceae</taxon>
        <taxon>Populus</taxon>
    </lineage>
</organism>